<dbReference type="AlphaFoldDB" id="A0A1W0C9N5"/>
<protein>
    <recommendedName>
        <fullName evidence="3">Inclusion body protein</fullName>
    </recommendedName>
</protein>
<accession>A0A1W0C9N5</accession>
<evidence type="ECO:0008006" key="3">
    <source>
        <dbReference type="Google" id="ProtNLM"/>
    </source>
</evidence>
<proteinExistence type="predicted"/>
<evidence type="ECO:0000313" key="1">
    <source>
        <dbReference type="EMBL" id="OQS31439.1"/>
    </source>
</evidence>
<dbReference type="EMBL" id="MUKV01000063">
    <property type="protein sequence ID" value="OQS31439.1"/>
    <property type="molecule type" value="Genomic_DNA"/>
</dbReference>
<gene>
    <name evidence="1" type="ORF">B0T45_22945</name>
</gene>
<reference evidence="1 2" key="1">
    <citation type="submission" date="2017-02" db="EMBL/GenBank/DDBJ databases">
        <title>Chromobacterium haemolyticum H5244.</title>
        <authorList>
            <person name="Gulvik C.A."/>
        </authorList>
    </citation>
    <scope>NUCLEOTIDE SEQUENCE [LARGE SCALE GENOMIC DNA]</scope>
    <source>
        <strain evidence="1 2">H5244</strain>
    </source>
</reference>
<dbReference type="InterPro" id="IPR038712">
    <property type="entry name" value="PixA-like_sf"/>
</dbReference>
<dbReference type="Proteomes" id="UP000192721">
    <property type="component" value="Unassembled WGS sequence"/>
</dbReference>
<comment type="caution">
    <text evidence="1">The sequence shown here is derived from an EMBL/GenBank/DDBJ whole genome shotgun (WGS) entry which is preliminary data.</text>
</comment>
<dbReference type="Gene3D" id="2.60.40.3910">
    <property type="entry name" value="Inclusion body protein"/>
    <property type="match status" value="1"/>
</dbReference>
<name>A0A1W0C9N5_9NEIS</name>
<sequence length="178" mass="19422">MNPVIDLTLALQPGVPLNVLGLQEHSPVAADEGMVRVFSSHTLVEERFQDGLLLLSLPEARVGNTIRWYGVSASPSQGMGIIPYAIDHIGGQAATSITAPCLCKRGQLRPEQDASTSEINMARLYADKAPSFYWSHDVTDSGREDFRITLHLYGRPKSDGSHEERLGTRVLSVSIVIP</sequence>
<organism evidence="1 2">
    <name type="scientific">Chromobacterium haemolyticum</name>
    <dbReference type="NCBI Taxonomy" id="394935"/>
    <lineage>
        <taxon>Bacteria</taxon>
        <taxon>Pseudomonadati</taxon>
        <taxon>Pseudomonadota</taxon>
        <taxon>Betaproteobacteria</taxon>
        <taxon>Neisseriales</taxon>
        <taxon>Chromobacteriaceae</taxon>
        <taxon>Chromobacterium</taxon>
    </lineage>
</organism>
<dbReference type="RefSeq" id="WP_081557098.1">
    <property type="nucleotide sequence ID" value="NZ_MUKV01000063.1"/>
</dbReference>
<evidence type="ECO:0000313" key="2">
    <source>
        <dbReference type="Proteomes" id="UP000192721"/>
    </source>
</evidence>